<dbReference type="EMBL" id="JYDT01000063">
    <property type="protein sequence ID" value="KRY86990.1"/>
    <property type="molecule type" value="Genomic_DNA"/>
</dbReference>
<evidence type="ECO:0000313" key="6">
    <source>
        <dbReference type="Proteomes" id="UP000054826"/>
    </source>
</evidence>
<organism evidence="4 6">
    <name type="scientific">Trichinella pseudospiralis</name>
    <name type="common">Parasitic roundworm</name>
    <dbReference type="NCBI Taxonomy" id="6337"/>
    <lineage>
        <taxon>Eukaryota</taxon>
        <taxon>Metazoa</taxon>
        <taxon>Ecdysozoa</taxon>
        <taxon>Nematoda</taxon>
        <taxon>Enoplea</taxon>
        <taxon>Dorylaimia</taxon>
        <taxon>Trichinellida</taxon>
        <taxon>Trichinellidae</taxon>
        <taxon>Trichinella</taxon>
    </lineage>
</organism>
<evidence type="ECO:0000313" key="5">
    <source>
        <dbReference type="Proteomes" id="UP000054815"/>
    </source>
</evidence>
<proteinExistence type="predicted"/>
<protein>
    <submittedName>
        <fullName evidence="4">Uncharacterized protein</fullName>
    </submittedName>
</protein>
<evidence type="ECO:0000313" key="2">
    <source>
        <dbReference type="EMBL" id="KRX91674.1"/>
    </source>
</evidence>
<comment type="caution">
    <text evidence="4">The sequence shown here is derived from an EMBL/GenBank/DDBJ whole genome shotgun (WGS) entry which is preliminary data.</text>
</comment>
<dbReference type="AlphaFoldDB" id="A0A0V1JLK8"/>
<evidence type="ECO:0000256" key="1">
    <source>
        <dbReference type="SAM" id="MobiDB-lite"/>
    </source>
</evidence>
<sequence length="124" mass="13902">MALGRVTYGRRKYKYNAAAWYRLPDVETSRPSEPSTCHDQQHRARPSVNTIVDQRRGLYVGADESALSALGAGRVEAVNHPLGRVGRWLHVDQSVFISFSPAQADWLALTRNWPGRRGLEAEVT</sequence>
<name>A0A0V1JLK8_TRIPS</name>
<feature type="region of interest" description="Disordered" evidence="1">
    <location>
        <begin position="27"/>
        <end position="46"/>
    </location>
</feature>
<dbReference type="EMBL" id="JYDU01000131">
    <property type="protein sequence ID" value="KRX91674.1"/>
    <property type="molecule type" value="Genomic_DNA"/>
</dbReference>
<accession>A0A0V1JLK8</accession>
<evidence type="ECO:0000313" key="7">
    <source>
        <dbReference type="Proteomes" id="UP000054995"/>
    </source>
</evidence>
<evidence type="ECO:0000313" key="3">
    <source>
        <dbReference type="EMBL" id="KRY86990.1"/>
    </source>
</evidence>
<dbReference type="EMBL" id="JYDV01000083">
    <property type="protein sequence ID" value="KRZ35864.1"/>
    <property type="molecule type" value="Genomic_DNA"/>
</dbReference>
<dbReference type="Proteomes" id="UP000054995">
    <property type="component" value="Unassembled WGS sequence"/>
</dbReference>
<gene>
    <name evidence="4" type="ORF">T4C_12898</name>
    <name evidence="3" type="ORF">T4D_6009</name>
    <name evidence="2" type="ORF">T4E_8493</name>
</gene>
<keyword evidence="7" id="KW-1185">Reference proteome</keyword>
<dbReference type="Proteomes" id="UP000054815">
    <property type="component" value="Unassembled WGS sequence"/>
</dbReference>
<reference evidence="5 6" key="1">
    <citation type="submission" date="2015-01" db="EMBL/GenBank/DDBJ databases">
        <title>Evolution of Trichinella species and genotypes.</title>
        <authorList>
            <person name="Korhonen P.K."/>
            <person name="Edoardo P."/>
            <person name="Giuseppe L.R."/>
            <person name="Gasser R.B."/>
        </authorList>
    </citation>
    <scope>NUCLEOTIDE SEQUENCE [LARGE SCALE GENOMIC DNA]</scope>
    <source>
        <strain evidence="2">ISS141</strain>
        <strain evidence="4">ISS176</strain>
        <strain evidence="3">ISS470</strain>
    </source>
</reference>
<evidence type="ECO:0000313" key="4">
    <source>
        <dbReference type="EMBL" id="KRZ35864.1"/>
    </source>
</evidence>
<dbReference type="Proteomes" id="UP000054826">
    <property type="component" value="Unassembled WGS sequence"/>
</dbReference>